<accession>A0ABY5JLJ3</accession>
<name>A0ABY5JLJ3_9FIRM</name>
<proteinExistence type="predicted"/>
<sequence length="92" mass="10735">MSREEVCFIPARLYKKRYISYTYACSCHDESIEDKPIRYAETPKAPIQRSFAGASVLAEVFHQKYVLSISCYRQVSEWKRYGLSLSDKTLLN</sequence>
<dbReference type="Pfam" id="PF03050">
    <property type="entry name" value="DDE_Tnp_IS66"/>
    <property type="match status" value="1"/>
</dbReference>
<dbReference type="EMBL" id="CP071249">
    <property type="protein sequence ID" value="UUF07068.1"/>
    <property type="molecule type" value="Genomic_DNA"/>
</dbReference>
<protein>
    <submittedName>
        <fullName evidence="2">Transposase</fullName>
    </submittedName>
</protein>
<dbReference type="InterPro" id="IPR004291">
    <property type="entry name" value="Transposase_IS66_central"/>
</dbReference>
<reference evidence="2 3" key="1">
    <citation type="submission" date="2021-03" db="EMBL/GenBank/DDBJ databases">
        <title>Comparative Genomics and Metabolomics in the genus Turicibacter.</title>
        <authorList>
            <person name="Maki J."/>
            <person name="Looft T."/>
        </authorList>
    </citation>
    <scope>NUCLEOTIDE SEQUENCE [LARGE SCALE GENOMIC DNA]</scope>
    <source>
        <strain evidence="2 3">MMM721</strain>
    </source>
</reference>
<organism evidence="2 3">
    <name type="scientific">Turicibacter bilis</name>
    <dbReference type="NCBI Taxonomy" id="2735723"/>
    <lineage>
        <taxon>Bacteria</taxon>
        <taxon>Bacillati</taxon>
        <taxon>Bacillota</taxon>
        <taxon>Erysipelotrichia</taxon>
        <taxon>Erysipelotrichales</taxon>
        <taxon>Turicibacteraceae</taxon>
        <taxon>Turicibacter</taxon>
    </lineage>
</organism>
<evidence type="ECO:0000313" key="2">
    <source>
        <dbReference type="EMBL" id="UUF07068.1"/>
    </source>
</evidence>
<evidence type="ECO:0000259" key="1">
    <source>
        <dbReference type="Pfam" id="PF03050"/>
    </source>
</evidence>
<evidence type="ECO:0000313" key="3">
    <source>
        <dbReference type="Proteomes" id="UP001058016"/>
    </source>
</evidence>
<keyword evidence="3" id="KW-1185">Reference proteome</keyword>
<feature type="domain" description="Transposase IS66 central" evidence="1">
    <location>
        <begin position="50"/>
        <end position="91"/>
    </location>
</feature>
<dbReference type="Proteomes" id="UP001058016">
    <property type="component" value="Chromosome"/>
</dbReference>
<gene>
    <name evidence="2" type="ORF">J0J69_06130</name>
</gene>